<dbReference type="Proteomes" id="UP000509414">
    <property type="component" value="Chromosome"/>
</dbReference>
<reference evidence="1 2" key="1">
    <citation type="submission" date="2020-02" db="EMBL/GenBank/DDBJ databases">
        <title>Complete genome sequence of the novel Campylobacter species Candidatus Campylobacter infans.</title>
        <authorList>
            <person name="Duim B."/>
            <person name="Zomer A."/>
            <person name="van der Graaf L."/>
            <person name="Wagenaar J."/>
        </authorList>
    </citation>
    <scope>NUCLEOTIDE SEQUENCE [LARGE SCALE GENOMIC DNA]</scope>
    <source>
        <strain evidence="1 2">19S00001</strain>
    </source>
</reference>
<dbReference type="AlphaFoldDB" id="A0A7H9CM34"/>
<proteinExistence type="predicted"/>
<accession>A0A7H9CM34</accession>
<protein>
    <recommendedName>
        <fullName evidence="3">Type II secretion system protein</fullName>
    </recommendedName>
</protein>
<gene>
    <name evidence="1" type="ORF">CINF_1384</name>
</gene>
<name>A0A7H9CM34_9BACT</name>
<evidence type="ECO:0008006" key="3">
    <source>
        <dbReference type="Google" id="ProtNLM"/>
    </source>
</evidence>
<dbReference type="RefSeq" id="WP_178697340.1">
    <property type="nucleotide sequence ID" value="NZ_CP049075.1"/>
</dbReference>
<keyword evidence="2" id="KW-1185">Reference proteome</keyword>
<dbReference type="EMBL" id="CP049075">
    <property type="protein sequence ID" value="QLI05869.1"/>
    <property type="molecule type" value="Genomic_DNA"/>
</dbReference>
<evidence type="ECO:0000313" key="1">
    <source>
        <dbReference type="EMBL" id="QLI05869.1"/>
    </source>
</evidence>
<dbReference type="KEGG" id="cinf:CINF_1384"/>
<sequence>MHYTPILVSLGLTPNEALKDQVRRCVEDNGLSVPDLDKLAALNDEIKIYHGYVALSNSEDVFKIKCDSSDPTMLKDFNVTVYNWAQDNNFKLKKIDGKEVYYLTGKDE</sequence>
<organism evidence="1 2">
    <name type="scientific">Candidatus Campylobacter infans</name>
    <dbReference type="NCBI Taxonomy" id="2561898"/>
    <lineage>
        <taxon>Bacteria</taxon>
        <taxon>Pseudomonadati</taxon>
        <taxon>Campylobacterota</taxon>
        <taxon>Epsilonproteobacteria</taxon>
        <taxon>Campylobacterales</taxon>
        <taxon>Campylobacteraceae</taxon>
        <taxon>Campylobacter</taxon>
    </lineage>
</organism>
<evidence type="ECO:0000313" key="2">
    <source>
        <dbReference type="Proteomes" id="UP000509414"/>
    </source>
</evidence>